<evidence type="ECO:0000256" key="1">
    <source>
        <dbReference type="SAM" id="MobiDB-lite"/>
    </source>
</evidence>
<feature type="region of interest" description="Disordered" evidence="1">
    <location>
        <begin position="81"/>
        <end position="116"/>
    </location>
</feature>
<protein>
    <submittedName>
        <fullName evidence="2">Uncharacterized protein</fullName>
    </submittedName>
</protein>
<name>A0AAD5S600_9FUNG</name>
<feature type="compositionally biased region" description="Polar residues" evidence="1">
    <location>
        <begin position="18"/>
        <end position="33"/>
    </location>
</feature>
<gene>
    <name evidence="2" type="ORF">HK097_000110</name>
</gene>
<sequence length="116" mass="12338">MTTPTTRTELPTSLTSTKADTPSPSLSMSNIPTTIPAAHDSVSPDPTLQPAHHSTHFSTTDKQSAATHIQAAFRGHLEREHHPLASHTHIHGYAHSTGHDIGPKTAHTTAEMGVAE</sequence>
<evidence type="ECO:0000313" key="2">
    <source>
        <dbReference type="EMBL" id="KAJ3047228.1"/>
    </source>
</evidence>
<dbReference type="AlphaFoldDB" id="A0AAD5S600"/>
<feature type="compositionally biased region" description="Low complexity" evidence="1">
    <location>
        <begin position="1"/>
        <end position="17"/>
    </location>
</feature>
<feature type="region of interest" description="Disordered" evidence="1">
    <location>
        <begin position="1"/>
        <end position="66"/>
    </location>
</feature>
<accession>A0AAD5S600</accession>
<organism evidence="2 3">
    <name type="scientific">Rhizophlyctis rosea</name>
    <dbReference type="NCBI Taxonomy" id="64517"/>
    <lineage>
        <taxon>Eukaryota</taxon>
        <taxon>Fungi</taxon>
        <taxon>Fungi incertae sedis</taxon>
        <taxon>Chytridiomycota</taxon>
        <taxon>Chytridiomycota incertae sedis</taxon>
        <taxon>Chytridiomycetes</taxon>
        <taxon>Rhizophlyctidales</taxon>
        <taxon>Rhizophlyctidaceae</taxon>
        <taxon>Rhizophlyctis</taxon>
    </lineage>
</organism>
<dbReference type="PROSITE" id="PS50096">
    <property type="entry name" value="IQ"/>
    <property type="match status" value="1"/>
</dbReference>
<dbReference type="Proteomes" id="UP001212841">
    <property type="component" value="Unassembled WGS sequence"/>
</dbReference>
<proteinExistence type="predicted"/>
<feature type="compositionally biased region" description="Polar residues" evidence="1">
    <location>
        <begin position="56"/>
        <end position="66"/>
    </location>
</feature>
<dbReference type="Pfam" id="PF00612">
    <property type="entry name" value="IQ"/>
    <property type="match status" value="1"/>
</dbReference>
<keyword evidence="3" id="KW-1185">Reference proteome</keyword>
<reference evidence="2" key="1">
    <citation type="submission" date="2020-05" db="EMBL/GenBank/DDBJ databases">
        <title>Phylogenomic resolution of chytrid fungi.</title>
        <authorList>
            <person name="Stajich J.E."/>
            <person name="Amses K."/>
            <person name="Simmons R."/>
            <person name="Seto K."/>
            <person name="Myers J."/>
            <person name="Bonds A."/>
            <person name="Quandt C.A."/>
            <person name="Barry K."/>
            <person name="Liu P."/>
            <person name="Grigoriev I."/>
            <person name="Longcore J.E."/>
            <person name="James T.Y."/>
        </authorList>
    </citation>
    <scope>NUCLEOTIDE SEQUENCE</scope>
    <source>
        <strain evidence="2">JEL0318</strain>
    </source>
</reference>
<dbReference type="EMBL" id="JADGJD010001003">
    <property type="protein sequence ID" value="KAJ3047228.1"/>
    <property type="molecule type" value="Genomic_DNA"/>
</dbReference>
<comment type="caution">
    <text evidence="2">The sequence shown here is derived from an EMBL/GenBank/DDBJ whole genome shotgun (WGS) entry which is preliminary data.</text>
</comment>
<feature type="non-terminal residue" evidence="2">
    <location>
        <position position="116"/>
    </location>
</feature>
<evidence type="ECO:0000313" key="3">
    <source>
        <dbReference type="Proteomes" id="UP001212841"/>
    </source>
</evidence>
<dbReference type="InterPro" id="IPR000048">
    <property type="entry name" value="IQ_motif_EF-hand-BS"/>
</dbReference>